<comment type="caution">
    <text evidence="3">The sequence shown here is derived from an EMBL/GenBank/DDBJ whole genome shotgun (WGS) entry which is preliminary data.</text>
</comment>
<protein>
    <submittedName>
        <fullName evidence="3">Uncharacterized protein</fullName>
    </submittedName>
</protein>
<reference evidence="3" key="1">
    <citation type="submission" date="2021-05" db="EMBL/GenBank/DDBJ databases">
        <authorList>
            <person name="Pietrasiak N."/>
            <person name="Ward R."/>
            <person name="Stajich J.E."/>
            <person name="Kurbessoian T."/>
        </authorList>
    </citation>
    <scope>NUCLEOTIDE SEQUENCE</scope>
    <source>
        <strain evidence="3">GSE-TBD4-15B</strain>
    </source>
</reference>
<feature type="transmembrane region" description="Helical" evidence="2">
    <location>
        <begin position="93"/>
        <end position="118"/>
    </location>
</feature>
<feature type="transmembrane region" description="Helical" evidence="2">
    <location>
        <begin position="38"/>
        <end position="58"/>
    </location>
</feature>
<organism evidence="3 4">
    <name type="scientific">Pegethrix bostrychoides GSE-TBD4-15B</name>
    <dbReference type="NCBI Taxonomy" id="2839662"/>
    <lineage>
        <taxon>Bacteria</taxon>
        <taxon>Bacillati</taxon>
        <taxon>Cyanobacteriota</taxon>
        <taxon>Cyanophyceae</taxon>
        <taxon>Oculatellales</taxon>
        <taxon>Oculatellaceae</taxon>
        <taxon>Pegethrix</taxon>
    </lineage>
</organism>
<keyword evidence="2" id="KW-1133">Transmembrane helix</keyword>
<dbReference type="Proteomes" id="UP000707356">
    <property type="component" value="Unassembled WGS sequence"/>
</dbReference>
<sequence length="242" mass="26195">MSQEPVASSSKSSSEPESQPKSKSSSTPPSQQRSPFRALLNLLGQLGGILLAFVPLIWKTTLALLRWLSRQWAALLPKLRPILPPPLRNLPDALLTAMAIGLLALSIWLSIWIPTALLGHESAGARQPAPVTAPAIPKPDRDQARLSQIQAEIAEALTQQAEPYGADLVQAVQANFNQKQLTVSLAERWYGLTSAERRQVAELLLKQAKKQGFRQVEVTDPNGVTVARPAVVGSGMVILVET</sequence>
<accession>A0A951PE31</accession>
<name>A0A951PE31_9CYAN</name>
<keyword evidence="2" id="KW-0812">Transmembrane</keyword>
<reference evidence="3" key="2">
    <citation type="journal article" date="2022" name="Microbiol. Resour. Announc.">
        <title>Metagenome Sequencing to Explore Phylogenomics of Terrestrial Cyanobacteria.</title>
        <authorList>
            <person name="Ward R.D."/>
            <person name="Stajich J.E."/>
            <person name="Johansen J.R."/>
            <person name="Huntemann M."/>
            <person name="Clum A."/>
            <person name="Foster B."/>
            <person name="Foster B."/>
            <person name="Roux S."/>
            <person name="Palaniappan K."/>
            <person name="Varghese N."/>
            <person name="Mukherjee S."/>
            <person name="Reddy T.B.K."/>
            <person name="Daum C."/>
            <person name="Copeland A."/>
            <person name="Chen I.A."/>
            <person name="Ivanova N.N."/>
            <person name="Kyrpides N.C."/>
            <person name="Shapiro N."/>
            <person name="Eloe-Fadrosh E.A."/>
            <person name="Pietrasiak N."/>
        </authorList>
    </citation>
    <scope>NUCLEOTIDE SEQUENCE</scope>
    <source>
        <strain evidence="3">GSE-TBD4-15B</strain>
    </source>
</reference>
<feature type="region of interest" description="Disordered" evidence="1">
    <location>
        <begin position="1"/>
        <end position="33"/>
    </location>
</feature>
<evidence type="ECO:0000313" key="3">
    <source>
        <dbReference type="EMBL" id="MBW4467652.1"/>
    </source>
</evidence>
<dbReference type="AlphaFoldDB" id="A0A951PE31"/>
<gene>
    <name evidence="3" type="ORF">KME07_19675</name>
</gene>
<evidence type="ECO:0000313" key="4">
    <source>
        <dbReference type="Proteomes" id="UP000707356"/>
    </source>
</evidence>
<evidence type="ECO:0000256" key="2">
    <source>
        <dbReference type="SAM" id="Phobius"/>
    </source>
</evidence>
<dbReference type="EMBL" id="JAHHHV010000079">
    <property type="protein sequence ID" value="MBW4467652.1"/>
    <property type="molecule type" value="Genomic_DNA"/>
</dbReference>
<keyword evidence="2" id="KW-0472">Membrane</keyword>
<evidence type="ECO:0000256" key="1">
    <source>
        <dbReference type="SAM" id="MobiDB-lite"/>
    </source>
</evidence>
<proteinExistence type="predicted"/>